<dbReference type="InterPro" id="IPR051599">
    <property type="entry name" value="Cell_Envelope_Assoc"/>
</dbReference>
<dbReference type="AlphaFoldDB" id="A0A7K0DKG2"/>
<sequence length="208" mass="22404">MIVVLLAAVVLAADGWVRSRAAGREYTATTVPPADVALVLGAQVYATGNPSPYLAARLDLGRALLETGKVKALLLSGDHGQWSYNEPDAMRRYLMNRGVPAEKIAVDYAGFDTYASCARAYRIFGVRRAVVVTQDFSVPRTVALCRAVGIETTAVGDHSQPHNGTYRRIWLRDQLADTKAVYSIVARPDPVLGDQETTVRDAIAADGG</sequence>
<dbReference type="GO" id="GO:0005886">
    <property type="term" value="C:plasma membrane"/>
    <property type="evidence" value="ECO:0007669"/>
    <property type="project" value="TreeGrafter"/>
</dbReference>
<keyword evidence="3" id="KW-1185">Reference proteome</keyword>
<protein>
    <recommendedName>
        <fullName evidence="1">DUF218 domain-containing protein</fullName>
    </recommendedName>
</protein>
<name>A0A7K0DKG2_9NOCA</name>
<organism evidence="2 3">
    <name type="scientific">Nocardia aurantia</name>
    <dbReference type="NCBI Taxonomy" id="2585199"/>
    <lineage>
        <taxon>Bacteria</taxon>
        <taxon>Bacillati</taxon>
        <taxon>Actinomycetota</taxon>
        <taxon>Actinomycetes</taxon>
        <taxon>Mycobacteriales</taxon>
        <taxon>Nocardiaceae</taxon>
        <taxon>Nocardia</taxon>
    </lineage>
</organism>
<reference evidence="2 3" key="1">
    <citation type="submission" date="2019-10" db="EMBL/GenBank/DDBJ databases">
        <title>Nocardia macrotermitis sp. nov. and Nocardia aurantia sp. nov., isolated from the gut of fungus growing-termite Macrotermes natalensis.</title>
        <authorList>
            <person name="Benndorf R."/>
            <person name="Schwitalla J."/>
            <person name="Martin K."/>
            <person name="De Beer W."/>
            <person name="Kaster A.-K."/>
            <person name="Vollmers J."/>
            <person name="Poulsen M."/>
            <person name="Beemelmanns C."/>
        </authorList>
    </citation>
    <scope>NUCLEOTIDE SEQUENCE [LARGE SCALE GENOMIC DNA]</scope>
    <source>
        <strain evidence="2 3">RB56</strain>
    </source>
</reference>
<dbReference type="PANTHER" id="PTHR30336">
    <property type="entry name" value="INNER MEMBRANE PROTEIN, PROBABLE PERMEASE"/>
    <property type="match status" value="1"/>
</dbReference>
<feature type="domain" description="DUF218" evidence="1">
    <location>
        <begin position="35"/>
        <end position="156"/>
    </location>
</feature>
<gene>
    <name evidence="2" type="ORF">NRB56_12590</name>
</gene>
<evidence type="ECO:0000259" key="1">
    <source>
        <dbReference type="Pfam" id="PF02698"/>
    </source>
</evidence>
<dbReference type="PANTHER" id="PTHR30336:SF6">
    <property type="entry name" value="INTEGRAL MEMBRANE PROTEIN"/>
    <property type="match status" value="1"/>
</dbReference>
<dbReference type="Pfam" id="PF02698">
    <property type="entry name" value="DUF218"/>
    <property type="match status" value="1"/>
</dbReference>
<proteinExistence type="predicted"/>
<dbReference type="Proteomes" id="UP000431401">
    <property type="component" value="Unassembled WGS sequence"/>
</dbReference>
<evidence type="ECO:0000313" key="2">
    <source>
        <dbReference type="EMBL" id="MQY25702.1"/>
    </source>
</evidence>
<dbReference type="CDD" id="cd06259">
    <property type="entry name" value="YdcF-like"/>
    <property type="match status" value="1"/>
</dbReference>
<dbReference type="EMBL" id="WEGI01000002">
    <property type="protein sequence ID" value="MQY25702.1"/>
    <property type="molecule type" value="Genomic_DNA"/>
</dbReference>
<evidence type="ECO:0000313" key="3">
    <source>
        <dbReference type="Proteomes" id="UP000431401"/>
    </source>
</evidence>
<comment type="caution">
    <text evidence="2">The sequence shown here is derived from an EMBL/GenBank/DDBJ whole genome shotgun (WGS) entry which is preliminary data.</text>
</comment>
<accession>A0A7K0DKG2</accession>
<dbReference type="InterPro" id="IPR003848">
    <property type="entry name" value="DUF218"/>
</dbReference>